<keyword evidence="2" id="KW-1003">Cell membrane</keyword>
<dbReference type="InterPro" id="IPR025405">
    <property type="entry name" value="DUF4131"/>
</dbReference>
<evidence type="ECO:0000259" key="7">
    <source>
        <dbReference type="Pfam" id="PF03772"/>
    </source>
</evidence>
<evidence type="ECO:0000256" key="5">
    <source>
        <dbReference type="ARBA" id="ARBA00023136"/>
    </source>
</evidence>
<dbReference type="PANTHER" id="PTHR30619:SF1">
    <property type="entry name" value="RECOMBINATION PROTEIN 2"/>
    <property type="match status" value="1"/>
</dbReference>
<comment type="subcellular location">
    <subcellularLocation>
        <location evidence="1">Cell membrane</location>
        <topology evidence="1">Multi-pass membrane protein</topology>
    </subcellularLocation>
</comment>
<dbReference type="Pfam" id="PF03772">
    <property type="entry name" value="Competence"/>
    <property type="match status" value="1"/>
</dbReference>
<proteinExistence type="predicted"/>
<name>A0A1M4VQM0_9FLAO</name>
<feature type="transmembrane region" description="Helical" evidence="6">
    <location>
        <begin position="251"/>
        <end position="273"/>
    </location>
</feature>
<sequence length="674" mass="76068">MRLLQFTTVKLTLCLICGILIGYYLRPSLALSFSITVVSLFLLGVVFVRYNKLPTLLFALFAGLLAIAIGILSLTLSESRNLGRHYSQQNLAKNKVYTLKIREVLKPNDYSDRYVAHVNSMDSLKVSGKILLNIAVDSSIGPLMVDDEILTYTTLYPITPPLNPHQFNYKKYLSNIGIGHQAKLAGHDYHIMPQSSTTIFGLAYKIRGHIIKKLKNENFGPEELGVIQALLLGQRNEITAEIDTDYKNAGAYHILALSGLHIGILLGLLHFLLRPLELLPKGRTIKLVVIVLFLWAFALLAGLSASILRATTMFTFVAYALYLNRPTSHFNILALSLFFILLVLDPLLLFQVGFQLSYAAVFAIVWIYPLLQKIWHPQYWIIKKGWELVSVSIAAQLGVFPISLFYFHQFPALFLISSLLILPFLTFILGFGILVIVLSQVNSLPHVFVTVYDNVIRWMNWVIGLVAQQENFLFRNISFDAVQLILSYGIITTMVTVFIKASYKRVVVFLVFVLCFQCYVLGIGHLAQKKESLMIGHVARNSGLIHQTGQKLTVYCSNPTATTRMTNDYAIAQNTTELEHRPIKNSYLIKGKRMVLLDSINTALPINYDVSTLVLTQSPKINLERLLDSIAPDIVIADGSNYKSYVDRWKYTCHKKMLPFHYTGEKGAFVYTWP</sequence>
<feature type="transmembrane region" description="Helical" evidence="6">
    <location>
        <begin position="55"/>
        <end position="76"/>
    </location>
</feature>
<feature type="transmembrane region" description="Helical" evidence="6">
    <location>
        <begin position="413"/>
        <end position="438"/>
    </location>
</feature>
<feature type="transmembrane region" description="Helical" evidence="6">
    <location>
        <begin position="285"/>
        <end position="301"/>
    </location>
</feature>
<evidence type="ECO:0000256" key="2">
    <source>
        <dbReference type="ARBA" id="ARBA00022475"/>
    </source>
</evidence>
<evidence type="ECO:0000259" key="8">
    <source>
        <dbReference type="Pfam" id="PF13567"/>
    </source>
</evidence>
<dbReference type="GO" id="GO:0005886">
    <property type="term" value="C:plasma membrane"/>
    <property type="evidence" value="ECO:0007669"/>
    <property type="project" value="UniProtKB-SubCell"/>
</dbReference>
<evidence type="ECO:0000256" key="1">
    <source>
        <dbReference type="ARBA" id="ARBA00004651"/>
    </source>
</evidence>
<dbReference type="OrthoDB" id="9761531at2"/>
<gene>
    <name evidence="9" type="ORF">SAMN03080594_1011059</name>
</gene>
<dbReference type="SUPFAM" id="SSF81665">
    <property type="entry name" value="Calcium ATPase, transmembrane domain M"/>
    <property type="match status" value="1"/>
</dbReference>
<protein>
    <submittedName>
        <fullName evidence="9">Competence protein ComEC</fullName>
    </submittedName>
</protein>
<dbReference type="Pfam" id="PF13567">
    <property type="entry name" value="DUF4131"/>
    <property type="match status" value="1"/>
</dbReference>
<feature type="domain" description="DUF4131" evidence="8">
    <location>
        <begin position="31"/>
        <end position="186"/>
    </location>
</feature>
<keyword evidence="4 6" id="KW-1133">Transmembrane helix</keyword>
<keyword evidence="3 6" id="KW-0812">Transmembrane</keyword>
<reference evidence="10" key="1">
    <citation type="submission" date="2016-11" db="EMBL/GenBank/DDBJ databases">
        <authorList>
            <person name="Varghese N."/>
            <person name="Submissions S."/>
        </authorList>
    </citation>
    <scope>NUCLEOTIDE SEQUENCE [LARGE SCALE GENOMIC DNA]</scope>
    <source>
        <strain evidence="10">DSM 17539</strain>
    </source>
</reference>
<feature type="transmembrane region" description="Helical" evidence="6">
    <location>
        <begin position="507"/>
        <end position="527"/>
    </location>
</feature>
<keyword evidence="10" id="KW-1185">Reference proteome</keyword>
<feature type="transmembrane region" description="Helical" evidence="6">
    <location>
        <begin position="388"/>
        <end position="407"/>
    </location>
</feature>
<evidence type="ECO:0000256" key="4">
    <source>
        <dbReference type="ARBA" id="ARBA00022989"/>
    </source>
</evidence>
<feature type="transmembrane region" description="Helical" evidence="6">
    <location>
        <begin position="31"/>
        <end position="48"/>
    </location>
</feature>
<dbReference type="Proteomes" id="UP000184406">
    <property type="component" value="Unassembled WGS sequence"/>
</dbReference>
<feature type="transmembrane region" description="Helical" evidence="6">
    <location>
        <begin position="7"/>
        <end position="25"/>
    </location>
</feature>
<accession>A0A1M4VQM0</accession>
<feature type="transmembrane region" description="Helical" evidence="6">
    <location>
        <begin position="356"/>
        <end position="376"/>
    </location>
</feature>
<organism evidence="9 10">
    <name type="scientific">Arenibacter palladensis</name>
    <dbReference type="NCBI Taxonomy" id="237373"/>
    <lineage>
        <taxon>Bacteria</taxon>
        <taxon>Pseudomonadati</taxon>
        <taxon>Bacteroidota</taxon>
        <taxon>Flavobacteriia</taxon>
        <taxon>Flavobacteriales</taxon>
        <taxon>Flavobacteriaceae</taxon>
        <taxon>Arenibacter</taxon>
    </lineage>
</organism>
<dbReference type="PANTHER" id="PTHR30619">
    <property type="entry name" value="DNA INTERNALIZATION/COMPETENCE PROTEIN COMEC/REC2"/>
    <property type="match status" value="1"/>
</dbReference>
<dbReference type="InterPro" id="IPR052159">
    <property type="entry name" value="Competence_DNA_uptake"/>
</dbReference>
<feature type="transmembrane region" description="Helical" evidence="6">
    <location>
        <begin position="330"/>
        <end position="350"/>
    </location>
</feature>
<evidence type="ECO:0000256" key="6">
    <source>
        <dbReference type="SAM" id="Phobius"/>
    </source>
</evidence>
<evidence type="ECO:0000313" key="9">
    <source>
        <dbReference type="EMBL" id="SHE71228.1"/>
    </source>
</evidence>
<feature type="transmembrane region" description="Helical" evidence="6">
    <location>
        <begin position="481"/>
        <end position="501"/>
    </location>
</feature>
<keyword evidence="5 6" id="KW-0472">Membrane</keyword>
<dbReference type="InterPro" id="IPR004477">
    <property type="entry name" value="ComEC_N"/>
</dbReference>
<dbReference type="NCBIfam" id="TIGR00360">
    <property type="entry name" value="ComEC_N-term"/>
    <property type="match status" value="1"/>
</dbReference>
<dbReference type="EMBL" id="FQUX01000001">
    <property type="protein sequence ID" value="SHE71228.1"/>
    <property type="molecule type" value="Genomic_DNA"/>
</dbReference>
<evidence type="ECO:0000313" key="10">
    <source>
        <dbReference type="Proteomes" id="UP000184406"/>
    </source>
</evidence>
<evidence type="ECO:0000256" key="3">
    <source>
        <dbReference type="ARBA" id="ARBA00022692"/>
    </source>
</evidence>
<feature type="domain" description="ComEC/Rec2-related protein" evidence="7">
    <location>
        <begin position="230"/>
        <end position="497"/>
    </location>
</feature>
<dbReference type="InterPro" id="IPR023298">
    <property type="entry name" value="ATPase_P-typ_TM_dom_sf"/>
</dbReference>
<dbReference type="AlphaFoldDB" id="A0A1M4VQM0"/>